<organism evidence="12 13">
    <name type="scientific">Phytophthora cactorum</name>
    <dbReference type="NCBI Taxonomy" id="29920"/>
    <lineage>
        <taxon>Eukaryota</taxon>
        <taxon>Sar</taxon>
        <taxon>Stramenopiles</taxon>
        <taxon>Oomycota</taxon>
        <taxon>Peronosporomycetes</taxon>
        <taxon>Peronosporales</taxon>
        <taxon>Peronosporaceae</taxon>
        <taxon>Phytophthora</taxon>
    </lineage>
</organism>
<evidence type="ECO:0000313" key="10">
    <source>
        <dbReference type="EMBL" id="KAG2935430.1"/>
    </source>
</evidence>
<dbReference type="EMBL" id="RCMI01000444">
    <property type="protein sequence ID" value="KAG2910462.1"/>
    <property type="molecule type" value="Genomic_DNA"/>
</dbReference>
<sequence length="467" mass="52345">MNAQPGRLLYPHIMTCSTAPVLTKAKWADVVALKKRKARSQDAPDFRSPSKSRRTSYGVSVHPTPTKSYVSKAEENELHVDIATVFYTSEIPFRVIENPHMRRVLTRYCPNVKLPTRQSLAASQLDQVYQSEKERLAGILQRQTRLALITDGWSNINRESIVNYVISSPKMRPIMWSSGSTGAEAHTGAYMASEISRIIAEVEAVAGIGKAVSVVSDNAPNMKKAGRLVEARHPNVVFSGCSAHAINLLLKDILRIDLFADVLKKAVKVVTFIRARNILLDRVRAKRRQLPRVAKAGELAVPVSTRWYAQDKSIKSVIRNKSLLKEAFADSELMKHYADKASAKKHQEVERIMQDKRFWADAKIVIRLTKPITRALAIFETDTCSNSMILHEFDRLKSAPEYTIYISGLADPSVQAKILDLIENRWKFISPPSNSTKIAYLLDPSKDTSLFIGLLPARGGVKHYISK</sequence>
<dbReference type="GO" id="GO:0008270">
    <property type="term" value="F:zinc ion binding"/>
    <property type="evidence" value="ECO:0007669"/>
    <property type="project" value="UniProtKB-KW"/>
</dbReference>
<evidence type="ECO:0000313" key="12">
    <source>
        <dbReference type="EMBL" id="KAG3215035.1"/>
    </source>
</evidence>
<dbReference type="PANTHER" id="PTHR46481">
    <property type="entry name" value="ZINC FINGER BED DOMAIN-CONTAINING PROTEIN 4"/>
    <property type="match status" value="1"/>
</dbReference>
<dbReference type="InterPro" id="IPR012337">
    <property type="entry name" value="RNaseH-like_sf"/>
</dbReference>
<accession>A0A8T1HQJ7</accession>
<dbReference type="Proteomes" id="UP000774804">
    <property type="component" value="Unassembled WGS sequence"/>
</dbReference>
<reference evidence="12" key="1">
    <citation type="submission" date="2018-05" db="EMBL/GenBank/DDBJ databases">
        <title>Effector identification in a new, highly contiguous assembly of the strawberry crown rot pathogen Phytophthora cactorum.</title>
        <authorList>
            <person name="Armitage A.D."/>
            <person name="Nellist C.F."/>
            <person name="Bates H."/>
            <person name="Vickerstaff R.J."/>
            <person name="Harrison R.J."/>
        </authorList>
    </citation>
    <scope>NUCLEOTIDE SEQUENCE</scope>
    <source>
        <strain evidence="8">15-7</strain>
        <strain evidence="9">4032</strain>
        <strain evidence="10">4040</strain>
        <strain evidence="11">P415</strain>
        <strain evidence="12">P421</strain>
    </source>
</reference>
<evidence type="ECO:0000313" key="9">
    <source>
        <dbReference type="EMBL" id="KAG2910462.1"/>
    </source>
</evidence>
<dbReference type="EMBL" id="RCML01000095">
    <property type="protein sequence ID" value="KAG2991877.1"/>
    <property type="molecule type" value="Genomic_DNA"/>
</dbReference>
<feature type="domain" description="DUF659" evidence="7">
    <location>
        <begin position="115"/>
        <end position="269"/>
    </location>
</feature>
<evidence type="ECO:0000256" key="1">
    <source>
        <dbReference type="ARBA" id="ARBA00004123"/>
    </source>
</evidence>
<dbReference type="Proteomes" id="UP000760860">
    <property type="component" value="Unassembled WGS sequence"/>
</dbReference>
<dbReference type="VEuPathDB" id="FungiDB:PC110_g21662"/>
<keyword evidence="3" id="KW-0863">Zinc-finger</keyword>
<feature type="region of interest" description="Disordered" evidence="6">
    <location>
        <begin position="38"/>
        <end position="61"/>
    </location>
</feature>
<protein>
    <recommendedName>
        <fullName evidence="7">DUF659 domain-containing protein</fullName>
    </recommendedName>
</protein>
<evidence type="ECO:0000256" key="5">
    <source>
        <dbReference type="ARBA" id="ARBA00023242"/>
    </source>
</evidence>
<dbReference type="AlphaFoldDB" id="A0A8T1HQJ7"/>
<name>A0A8T1HQJ7_9STRA</name>
<dbReference type="EMBL" id="RCMV01000589">
    <property type="protein sequence ID" value="KAG3215035.1"/>
    <property type="molecule type" value="Genomic_DNA"/>
</dbReference>
<dbReference type="PANTHER" id="PTHR46481:SF10">
    <property type="entry name" value="ZINC FINGER BED DOMAIN-CONTAINING PROTEIN 39"/>
    <property type="match status" value="1"/>
</dbReference>
<dbReference type="GO" id="GO:0005634">
    <property type="term" value="C:nucleus"/>
    <property type="evidence" value="ECO:0007669"/>
    <property type="project" value="UniProtKB-SubCell"/>
</dbReference>
<keyword evidence="2" id="KW-0479">Metal-binding</keyword>
<keyword evidence="4" id="KW-0862">Zinc</keyword>
<evidence type="ECO:0000256" key="4">
    <source>
        <dbReference type="ARBA" id="ARBA00022833"/>
    </source>
</evidence>
<evidence type="ECO:0000256" key="2">
    <source>
        <dbReference type="ARBA" id="ARBA00022723"/>
    </source>
</evidence>
<dbReference type="InterPro" id="IPR007021">
    <property type="entry name" value="DUF659"/>
</dbReference>
<evidence type="ECO:0000313" key="13">
    <source>
        <dbReference type="Proteomes" id="UP000760860"/>
    </source>
</evidence>
<evidence type="ECO:0000256" key="3">
    <source>
        <dbReference type="ARBA" id="ARBA00022771"/>
    </source>
</evidence>
<dbReference type="Pfam" id="PF04937">
    <property type="entry name" value="DUF659"/>
    <property type="match status" value="1"/>
</dbReference>
<keyword evidence="5" id="KW-0539">Nucleus</keyword>
<evidence type="ECO:0000313" key="11">
    <source>
        <dbReference type="EMBL" id="KAG2991877.1"/>
    </source>
</evidence>
<dbReference type="Proteomes" id="UP000697107">
    <property type="component" value="Unassembled WGS sequence"/>
</dbReference>
<comment type="caution">
    <text evidence="12">The sequence shown here is derived from an EMBL/GenBank/DDBJ whole genome shotgun (WGS) entry which is preliminary data.</text>
</comment>
<dbReference type="SUPFAM" id="SSF53098">
    <property type="entry name" value="Ribonuclease H-like"/>
    <property type="match status" value="1"/>
</dbReference>
<gene>
    <name evidence="8" type="ORF">PC113_g15949</name>
    <name evidence="9" type="ORF">PC115_g12887</name>
    <name evidence="10" type="ORF">PC117_g12400</name>
    <name evidence="11" type="ORF">PC118_g4888</name>
    <name evidence="12" type="ORF">PC129_g14078</name>
</gene>
<dbReference type="EMBL" id="RCMK01000339">
    <property type="protein sequence ID" value="KAG2935430.1"/>
    <property type="molecule type" value="Genomic_DNA"/>
</dbReference>
<evidence type="ECO:0000259" key="7">
    <source>
        <dbReference type="Pfam" id="PF04937"/>
    </source>
</evidence>
<dbReference type="EMBL" id="RCMG01000610">
    <property type="protein sequence ID" value="KAG2851411.1"/>
    <property type="molecule type" value="Genomic_DNA"/>
</dbReference>
<dbReference type="InterPro" id="IPR052035">
    <property type="entry name" value="ZnF_BED_domain_contain"/>
</dbReference>
<dbReference type="Proteomes" id="UP000736787">
    <property type="component" value="Unassembled WGS sequence"/>
</dbReference>
<evidence type="ECO:0000256" key="6">
    <source>
        <dbReference type="SAM" id="MobiDB-lite"/>
    </source>
</evidence>
<comment type="subcellular location">
    <subcellularLocation>
        <location evidence="1">Nucleus</location>
    </subcellularLocation>
</comment>
<dbReference type="Proteomes" id="UP000735874">
    <property type="component" value="Unassembled WGS sequence"/>
</dbReference>
<evidence type="ECO:0000313" key="8">
    <source>
        <dbReference type="EMBL" id="KAG2851411.1"/>
    </source>
</evidence>
<proteinExistence type="predicted"/>